<dbReference type="InterPro" id="IPR008523">
    <property type="entry name" value="DUF805"/>
</dbReference>
<keyword evidence="3" id="KW-1185">Reference proteome</keyword>
<proteinExistence type="predicted"/>
<dbReference type="Pfam" id="PF05656">
    <property type="entry name" value="DUF805"/>
    <property type="match status" value="1"/>
</dbReference>
<sequence length="232" mass="26758">MLTRSMSFWEAPKLFWTRTFDFSGHSRRKEFWVPVFTQVLFYIISVVIYLFIMISGLSAIDTSSTDGNHEAFAFTTISIAVMIVFLCLISLILLIPNISLLVRRLHDIGKSGKLTINGLKAGQKVNYYKHKKGIHYEDFLVGNKPGYDSVRSPNALAFTNFQENVPFMKRTITQVNADNIKAVSRKKIHQVYGKPLSMDYHVFKRICLEKSKAHKKQHLNCAVFYVNVFYFI</sequence>
<comment type="caution">
    <text evidence="2">The sequence shown here is derived from an EMBL/GenBank/DDBJ whole genome shotgun (WGS) entry which is preliminary data.</text>
</comment>
<feature type="transmembrane region" description="Helical" evidence="1">
    <location>
        <begin position="72"/>
        <end position="95"/>
    </location>
</feature>
<keyword evidence="1" id="KW-0812">Transmembrane</keyword>
<keyword evidence="1" id="KW-0472">Membrane</keyword>
<reference evidence="2 3" key="1">
    <citation type="journal article" date="2018" name="Front. Microbiol.">
        <title>Description and Comparative Genomics of Macrococcus caseolyticus subsp. hominis subsp. nov., Macrococcus goetzii sp. nov., Macrococcus epidermidis sp. nov., and Macrococcus bohemicus sp. nov., Novel Macrococci From Human Clinical Material With Virulence Potential and Suspected Uptake of Foreign DNA by Natural Transformation.</title>
        <authorList>
            <person name="Maslanova I."/>
            <person name="Wertheimer Z."/>
            <person name="Sedlacek I."/>
            <person name="Svec P."/>
            <person name="Indrakova A."/>
            <person name="Kovarovic V."/>
            <person name="Schumann P."/>
            <person name="Sproer C."/>
            <person name="Kralova S."/>
            <person name="Sedo O."/>
            <person name="Kristofova L."/>
            <person name="Vrbovska V."/>
            <person name="Fuzik T."/>
            <person name="Petras P."/>
            <person name="Zdrahal Z."/>
            <person name="Ruzickova V."/>
            <person name="Doskar J."/>
            <person name="Pantucek R."/>
        </authorList>
    </citation>
    <scope>NUCLEOTIDE SEQUENCE [LARGE SCALE GENOMIC DNA]</scope>
    <source>
        <strain evidence="2 3">CCM 4927</strain>
    </source>
</reference>
<dbReference type="EMBL" id="MJBI02000003">
    <property type="protein sequence ID" value="RAI80622.1"/>
    <property type="molecule type" value="Genomic_DNA"/>
</dbReference>
<evidence type="ECO:0000313" key="3">
    <source>
        <dbReference type="Proteomes" id="UP000229523"/>
    </source>
</evidence>
<name>A0A395G9I9_9STAP</name>
<evidence type="ECO:0000256" key="1">
    <source>
        <dbReference type="SAM" id="Phobius"/>
    </source>
</evidence>
<protein>
    <submittedName>
        <fullName evidence="2">DUF805 domain-containing protein</fullName>
    </submittedName>
</protein>
<dbReference type="RefSeq" id="WP_099581278.1">
    <property type="nucleotide sequence ID" value="NZ_MJBI02000003.1"/>
</dbReference>
<feature type="transmembrane region" description="Helical" evidence="1">
    <location>
        <begin position="31"/>
        <end position="52"/>
    </location>
</feature>
<dbReference type="PANTHER" id="PTHR34980:SF2">
    <property type="entry name" value="INNER MEMBRANE PROTEIN YHAH-RELATED"/>
    <property type="match status" value="1"/>
</dbReference>
<dbReference type="PANTHER" id="PTHR34980">
    <property type="entry name" value="INNER MEMBRANE PROTEIN-RELATED-RELATED"/>
    <property type="match status" value="1"/>
</dbReference>
<dbReference type="Proteomes" id="UP000229523">
    <property type="component" value="Unassembled WGS sequence"/>
</dbReference>
<keyword evidence="1" id="KW-1133">Transmembrane helix</keyword>
<accession>A0A395G9I9</accession>
<gene>
    <name evidence="2" type="ORF">BFS35_009285</name>
</gene>
<dbReference type="AlphaFoldDB" id="A0A395G9I9"/>
<dbReference type="GO" id="GO:0005886">
    <property type="term" value="C:plasma membrane"/>
    <property type="evidence" value="ECO:0007669"/>
    <property type="project" value="TreeGrafter"/>
</dbReference>
<organism evidence="2 3">
    <name type="scientific">Macrococcoides goetzii</name>
    <dbReference type="NCBI Taxonomy" id="1891097"/>
    <lineage>
        <taxon>Bacteria</taxon>
        <taxon>Bacillati</taxon>
        <taxon>Bacillota</taxon>
        <taxon>Bacilli</taxon>
        <taxon>Bacillales</taxon>
        <taxon>Staphylococcaceae</taxon>
        <taxon>Macrococcoides</taxon>
    </lineage>
</organism>
<evidence type="ECO:0000313" key="2">
    <source>
        <dbReference type="EMBL" id="RAI80622.1"/>
    </source>
</evidence>